<accession>A0A423WDC7</accession>
<reference evidence="2 3" key="1">
    <citation type="submission" date="2015-09" db="EMBL/GenBank/DDBJ databases">
        <title>Host preference determinants of Valsa canker pathogens revealed by comparative genomics.</title>
        <authorList>
            <person name="Yin Z."/>
            <person name="Huang L."/>
        </authorList>
    </citation>
    <scope>NUCLEOTIDE SEQUENCE [LARGE SCALE GENOMIC DNA]</scope>
    <source>
        <strain evidence="2 3">03-1</strain>
    </source>
</reference>
<name>A0A423WDC7_9PEZI</name>
<protein>
    <submittedName>
        <fullName evidence="2">Uncharacterized protein</fullName>
    </submittedName>
</protein>
<evidence type="ECO:0000313" key="2">
    <source>
        <dbReference type="EMBL" id="ROW01367.1"/>
    </source>
</evidence>
<comment type="caution">
    <text evidence="2">The sequence shown here is derived from an EMBL/GenBank/DDBJ whole genome shotgun (WGS) entry which is preliminary data.</text>
</comment>
<keyword evidence="3" id="KW-1185">Reference proteome</keyword>
<feature type="chain" id="PRO_5019235280" evidence="1">
    <location>
        <begin position="21"/>
        <end position="299"/>
    </location>
</feature>
<evidence type="ECO:0000256" key="1">
    <source>
        <dbReference type="SAM" id="SignalP"/>
    </source>
</evidence>
<organism evidence="2 3">
    <name type="scientific">Cytospora schulzeri</name>
    <dbReference type="NCBI Taxonomy" id="448051"/>
    <lineage>
        <taxon>Eukaryota</taxon>
        <taxon>Fungi</taxon>
        <taxon>Dikarya</taxon>
        <taxon>Ascomycota</taxon>
        <taxon>Pezizomycotina</taxon>
        <taxon>Sordariomycetes</taxon>
        <taxon>Sordariomycetidae</taxon>
        <taxon>Diaporthales</taxon>
        <taxon>Cytosporaceae</taxon>
        <taxon>Cytospora</taxon>
    </lineage>
</organism>
<evidence type="ECO:0000313" key="3">
    <source>
        <dbReference type="Proteomes" id="UP000283895"/>
    </source>
</evidence>
<dbReference type="AlphaFoldDB" id="A0A423WDC7"/>
<keyword evidence="1" id="KW-0732">Signal</keyword>
<dbReference type="EMBL" id="LKEA01000019">
    <property type="protein sequence ID" value="ROW01367.1"/>
    <property type="molecule type" value="Genomic_DNA"/>
</dbReference>
<feature type="signal peptide" evidence="1">
    <location>
        <begin position="1"/>
        <end position="20"/>
    </location>
</feature>
<gene>
    <name evidence="2" type="ORF">VMCG_05868</name>
</gene>
<sequence length="299" mass="33598">MWTIMLSQLIIGSLLGKALAYILPIPEVDISIYTRDRTPDNDTIATFKKTGSCFGYLHTPLNDVEEAKTLEPCYTYCHYPNNCASVKLPIDPPSSEIFTDDDGAEWIKEYCVCSGKTAVNIEDYGYAYISENTERDDLEDKGSRWEIDALPSTFVDMLSFQSSSSTINIWDAKNKDDPLRNLRFRDILIAFWNEKVGTNPGNIQSFYFDSVVESSTQAVLEEIIKDLGKEYGQKFTLLEGSADKSERLAYAMLMDRSKLISLVTVTLTEFEAFSGRDITSLSVQVGPTSYSSSSLWVNI</sequence>
<dbReference type="Proteomes" id="UP000283895">
    <property type="component" value="Unassembled WGS sequence"/>
</dbReference>
<proteinExistence type="predicted"/>